<comment type="subcellular location">
    <subcellularLocation>
        <location evidence="1">Nucleus</location>
    </subcellularLocation>
</comment>
<dbReference type="RefSeq" id="XP_018224827.1">
    <property type="nucleotide sequence ID" value="XM_018371387.1"/>
</dbReference>
<comment type="caution">
    <text evidence="6">The sequence shown here is derived from an EMBL/GenBank/DDBJ whole genome shotgun (WGS) entry which is preliminary data.</text>
</comment>
<evidence type="ECO:0000256" key="1">
    <source>
        <dbReference type="ARBA" id="ARBA00004123"/>
    </source>
</evidence>
<sequence length="387" mass="44811">MESEGQAEGDLRAILHELEDKYKETEENYMKWEGYGKEYEKLRSFLVEISKTTRRSYFVPFSEKGFIPGVLIHTNEILVLFGENWFVERSSSQAVDIVDRRVEYVNSCLKVLDKKRKELKNRLERVAKKSGEKIYNEEGLPIVEIREELNEDGSIANSEIFDNLGEDWLKEASDEIMRKFNIFSNTSEECEISTNNAGTPTKYDVNKDYSVSNVDKLDDIERIIDIMNELELNEDENEYSSDSEDSEDIENDYERTCRSISPVCPDNSSKTCKSSKKVTFSDDIVSLPDDNSDHENEDTFKEENIKPGPIIKDVVERPCTQSTEDVLDNLTSSLHRREIATEYYKLKQKFRAQIHSSDTNSHHSCIEDKNSSKKISRFKAAIMDRKI</sequence>
<evidence type="ECO:0000313" key="7">
    <source>
        <dbReference type="Proteomes" id="UP000054454"/>
    </source>
</evidence>
<dbReference type="Pfam" id="PF02996">
    <property type="entry name" value="Prefoldin"/>
    <property type="match status" value="1"/>
</dbReference>
<dbReference type="Gene3D" id="1.10.287.370">
    <property type="match status" value="1"/>
</dbReference>
<protein>
    <recommendedName>
        <fullName evidence="5">DUF3835 domain-containing protein</fullName>
    </recommendedName>
</protein>
<evidence type="ECO:0000256" key="2">
    <source>
        <dbReference type="ARBA" id="ARBA00023242"/>
    </source>
</evidence>
<dbReference type="GO" id="GO:0005634">
    <property type="term" value="C:nucleus"/>
    <property type="evidence" value="ECO:0007669"/>
    <property type="project" value="UniProtKB-SubCell"/>
</dbReference>
<dbReference type="CDD" id="cd23159">
    <property type="entry name" value="Prefoldin_URI1"/>
    <property type="match status" value="1"/>
</dbReference>
<evidence type="ECO:0000256" key="4">
    <source>
        <dbReference type="SAM" id="Coils"/>
    </source>
</evidence>
<dbReference type="Pfam" id="PF12927">
    <property type="entry name" value="DUF3835"/>
    <property type="match status" value="1"/>
</dbReference>
<dbReference type="OrthoDB" id="21413at2759"/>
<dbReference type="InterPro" id="IPR024325">
    <property type="entry name" value="DUF3835"/>
</dbReference>
<dbReference type="InterPro" id="IPR004127">
    <property type="entry name" value="Prefoldin_subunit_alpha"/>
</dbReference>
<name>A0A0W4ZDB8_PNEC8</name>
<dbReference type="PANTHER" id="PTHR15111:SF0">
    <property type="entry name" value="UNCONVENTIONAL PREFOLDIN RPB5 INTERACTOR 1"/>
    <property type="match status" value="1"/>
</dbReference>
<evidence type="ECO:0000313" key="6">
    <source>
        <dbReference type="EMBL" id="KTW26379.1"/>
    </source>
</evidence>
<dbReference type="AlphaFoldDB" id="A0A0W4ZDB8"/>
<dbReference type="GO" id="GO:0003714">
    <property type="term" value="F:transcription corepressor activity"/>
    <property type="evidence" value="ECO:0007669"/>
    <property type="project" value="TreeGrafter"/>
</dbReference>
<accession>A0A0W4ZDB8</accession>
<gene>
    <name evidence="6" type="ORF">T552_02861</name>
</gene>
<keyword evidence="7" id="KW-1185">Reference proteome</keyword>
<keyword evidence="2" id="KW-0539">Nucleus</keyword>
<feature type="domain" description="DUF3835" evidence="5">
    <location>
        <begin position="310"/>
        <end position="381"/>
    </location>
</feature>
<dbReference type="InterPro" id="IPR052255">
    <property type="entry name" value="RNA_pol_II_subunit5-mediator"/>
</dbReference>
<dbReference type="SUPFAM" id="SSF46579">
    <property type="entry name" value="Prefoldin"/>
    <property type="match status" value="1"/>
</dbReference>
<comment type="similarity">
    <text evidence="3">Belongs to the RNA polymerase II subunit 5-mediating protein family.</text>
</comment>
<dbReference type="GO" id="GO:0019212">
    <property type="term" value="F:phosphatase inhibitor activity"/>
    <property type="evidence" value="ECO:0007669"/>
    <property type="project" value="TreeGrafter"/>
</dbReference>
<feature type="coiled-coil region" evidence="4">
    <location>
        <begin position="8"/>
        <end position="35"/>
    </location>
</feature>
<proteinExistence type="inferred from homology"/>
<evidence type="ECO:0000259" key="5">
    <source>
        <dbReference type="Pfam" id="PF12927"/>
    </source>
</evidence>
<keyword evidence="4" id="KW-0175">Coiled coil</keyword>
<dbReference type="GO" id="GO:0000122">
    <property type="term" value="P:negative regulation of transcription by RNA polymerase II"/>
    <property type="evidence" value="ECO:0007669"/>
    <property type="project" value="TreeGrafter"/>
</dbReference>
<dbReference type="PANTHER" id="PTHR15111">
    <property type="entry name" value="RNA POLYMERASE II SUBUNIT 5-MEDIATING PROTEIN NNX3"/>
    <property type="match status" value="1"/>
</dbReference>
<organism evidence="6 7">
    <name type="scientific">Pneumocystis carinii (strain B80)</name>
    <name type="common">Rat pneumocystis pneumonia agent</name>
    <name type="synonym">Pneumocystis carinii f. sp. carinii</name>
    <dbReference type="NCBI Taxonomy" id="1408658"/>
    <lineage>
        <taxon>Eukaryota</taxon>
        <taxon>Fungi</taxon>
        <taxon>Dikarya</taxon>
        <taxon>Ascomycota</taxon>
        <taxon>Taphrinomycotina</taxon>
        <taxon>Pneumocystomycetes</taxon>
        <taxon>Pneumocystaceae</taxon>
        <taxon>Pneumocystis</taxon>
    </lineage>
</organism>
<reference evidence="7" key="1">
    <citation type="journal article" date="2016" name="Nat. Commun.">
        <title>Genome analysis of three Pneumocystis species reveals adaptation mechanisms to life exclusively in mammalian hosts.</title>
        <authorList>
            <person name="Ma L."/>
            <person name="Chen Z."/>
            <person name="Huang D.W."/>
            <person name="Kutty G."/>
            <person name="Ishihara M."/>
            <person name="Wang H."/>
            <person name="Abouelleil A."/>
            <person name="Bishop L."/>
            <person name="Davey E."/>
            <person name="Deng R."/>
            <person name="Deng X."/>
            <person name="Fan L."/>
            <person name="Fantoni G."/>
            <person name="Fitzgerald M."/>
            <person name="Gogineni E."/>
            <person name="Goldberg J.M."/>
            <person name="Handley G."/>
            <person name="Hu X."/>
            <person name="Huber C."/>
            <person name="Jiao X."/>
            <person name="Jones K."/>
            <person name="Levin J.Z."/>
            <person name="Liu Y."/>
            <person name="Macdonald P."/>
            <person name="Melnikov A."/>
            <person name="Raley C."/>
            <person name="Sassi M."/>
            <person name="Sherman B.T."/>
            <person name="Song X."/>
            <person name="Sykes S."/>
            <person name="Tran B."/>
            <person name="Walsh L."/>
            <person name="Xia Y."/>
            <person name="Yang J."/>
            <person name="Young S."/>
            <person name="Zeng Q."/>
            <person name="Zheng X."/>
            <person name="Stephens R."/>
            <person name="Nusbaum C."/>
            <person name="Birren B.W."/>
            <person name="Azadi P."/>
            <person name="Lempicki R.A."/>
            <person name="Cuomo C.A."/>
            <person name="Kovacs J.A."/>
        </authorList>
    </citation>
    <scope>NUCLEOTIDE SEQUENCE [LARGE SCALE GENOMIC DNA]</scope>
    <source>
        <strain evidence="7">B80</strain>
    </source>
</reference>
<dbReference type="VEuPathDB" id="FungiDB:T552_02861"/>
<dbReference type="InterPro" id="IPR009053">
    <property type="entry name" value="Prefoldin"/>
</dbReference>
<dbReference type="GO" id="GO:0003682">
    <property type="term" value="F:chromatin binding"/>
    <property type="evidence" value="ECO:0007669"/>
    <property type="project" value="TreeGrafter"/>
</dbReference>
<evidence type="ECO:0000256" key="3">
    <source>
        <dbReference type="ARBA" id="ARBA00038295"/>
    </source>
</evidence>
<dbReference type="EMBL" id="LFVZ01000013">
    <property type="protein sequence ID" value="KTW26379.1"/>
    <property type="molecule type" value="Genomic_DNA"/>
</dbReference>
<dbReference type="GeneID" id="28937590"/>
<dbReference type="Proteomes" id="UP000054454">
    <property type="component" value="Unassembled WGS sequence"/>
</dbReference>